<name>A0A2M8ZAR0_9FIRM</name>
<evidence type="ECO:0000256" key="1">
    <source>
        <dbReference type="SAM" id="MobiDB-lite"/>
    </source>
</evidence>
<dbReference type="Proteomes" id="UP000231092">
    <property type="component" value="Unassembled WGS sequence"/>
</dbReference>
<proteinExistence type="predicted"/>
<dbReference type="RefSeq" id="WP_100306771.1">
    <property type="nucleotide sequence ID" value="NZ_PGET01000001.1"/>
</dbReference>
<feature type="region of interest" description="Disordered" evidence="1">
    <location>
        <begin position="434"/>
        <end position="476"/>
    </location>
</feature>
<organism evidence="2 3">
    <name type="scientific">[Clostridium] celerecrescens 18A</name>
    <dbReference type="NCBI Taxonomy" id="1286362"/>
    <lineage>
        <taxon>Bacteria</taxon>
        <taxon>Bacillati</taxon>
        <taxon>Bacillota</taxon>
        <taxon>Clostridia</taxon>
        <taxon>Lachnospirales</taxon>
        <taxon>Lachnospiraceae</taxon>
        <taxon>Lacrimispora</taxon>
    </lineage>
</organism>
<dbReference type="InterPro" id="IPR021145">
    <property type="entry name" value="Portal_protein_SPP1_Gp6-like"/>
</dbReference>
<comment type="caution">
    <text evidence="2">The sequence shown here is derived from an EMBL/GenBank/DDBJ whole genome shotgun (WGS) entry which is preliminary data.</text>
</comment>
<reference evidence="2 3" key="1">
    <citation type="submission" date="2017-11" db="EMBL/GenBank/DDBJ databases">
        <title>Understudied soil microbes with underappreciated capabilities: Untangling the Clostridium saccharolyticum group.</title>
        <authorList>
            <person name="Leschine S."/>
        </authorList>
    </citation>
    <scope>NUCLEOTIDE SEQUENCE [LARGE SCALE GENOMIC DNA]</scope>
    <source>
        <strain evidence="2 3">18A</strain>
    </source>
</reference>
<evidence type="ECO:0000313" key="2">
    <source>
        <dbReference type="EMBL" id="PJJ30526.1"/>
    </source>
</evidence>
<feature type="compositionally biased region" description="Basic and acidic residues" evidence="1">
    <location>
        <begin position="440"/>
        <end position="457"/>
    </location>
</feature>
<sequence>MNDEKPNIDVVKELIKNRASWHRQHVKRCQEADRYYRNENDILKRGVRGQDSGPLRSADNRIPRNFHGLLVNQKAAYMFAAPPLFDIGKEEVNKRIADVLGDYYPKICKDLCVNASNHECAWIHYWKDEGGNFCYGVVDSEQIIPIYCSDLDRALIAVLRTYKDIDFASGKEITIWEYWDNERCYSYYRTSSAISTAGLSEYNVFPGLSEDEATEKGNIFNHGWGEVPFVSFYNNNISTNDLVNIKPLVDAYDKVFTGFLNDLEDIQEVIFILTNYGGEDKKEFIDDLKKYKMIKLDDDGDDGSKTGVETLTISIPIEAREKFLEMTRKAIFEQGQGVDPDPQKFGNASGEALKYLYSLLELKAGLMETEFKLGFGRLVRAICKYLVAECGQIIQTWTRSAIRSDSELADICEKSVGVVSNKTILKNHPFVENADEEEKQLEKEKMKAAEETDEYRRAFQKQAEGDQGGEIDGEEE</sequence>
<dbReference type="Pfam" id="PF05133">
    <property type="entry name" value="SPP1_portal"/>
    <property type="match status" value="1"/>
</dbReference>
<dbReference type="AlphaFoldDB" id="A0A2M8ZAR0"/>
<gene>
    <name evidence="2" type="ORF">H171_4132</name>
</gene>
<accession>A0A2M8ZAR0</accession>
<protein>
    <submittedName>
        <fullName evidence="2">SPP1 family phage portal protein</fullName>
    </submittedName>
</protein>
<dbReference type="EMBL" id="PGET01000001">
    <property type="protein sequence ID" value="PJJ30526.1"/>
    <property type="molecule type" value="Genomic_DNA"/>
</dbReference>
<feature type="compositionally biased region" description="Acidic residues" evidence="1">
    <location>
        <begin position="467"/>
        <end position="476"/>
    </location>
</feature>
<dbReference type="OrthoDB" id="1697867at2"/>
<evidence type="ECO:0000313" key="3">
    <source>
        <dbReference type="Proteomes" id="UP000231092"/>
    </source>
</evidence>